<dbReference type="EMBL" id="QXGK01000017">
    <property type="protein sequence ID" value="RSX54621.1"/>
    <property type="molecule type" value="Genomic_DNA"/>
</dbReference>
<dbReference type="InterPro" id="IPR023365">
    <property type="entry name" value="Sortase_dom-sf"/>
</dbReference>
<evidence type="ECO:0000313" key="5">
    <source>
        <dbReference type="Proteomes" id="UP000287470"/>
    </source>
</evidence>
<keyword evidence="3" id="KW-1133">Transmembrane helix</keyword>
<gene>
    <name evidence="4" type="ORF">D2E24_1571</name>
</gene>
<feature type="active site" description="Proton donor/acceptor" evidence="2">
    <location>
        <position position="191"/>
    </location>
</feature>
<evidence type="ECO:0000256" key="3">
    <source>
        <dbReference type="SAM" id="Phobius"/>
    </source>
</evidence>
<comment type="caution">
    <text evidence="4">The sequence shown here is derived from an EMBL/GenBank/DDBJ whole genome shotgun (WGS) entry which is preliminary data.</text>
</comment>
<dbReference type="CDD" id="cd05827">
    <property type="entry name" value="Sortase_C"/>
    <property type="match status" value="1"/>
</dbReference>
<dbReference type="SUPFAM" id="SSF63817">
    <property type="entry name" value="Sortase"/>
    <property type="match status" value="1"/>
</dbReference>
<dbReference type="RefSeq" id="WP_125968821.1">
    <property type="nucleotide sequence ID" value="NZ_QXGK01000017.1"/>
</dbReference>
<feature type="transmembrane region" description="Helical" evidence="3">
    <location>
        <begin position="288"/>
        <end position="306"/>
    </location>
</feature>
<reference evidence="4 5" key="1">
    <citation type="submission" date="2018-09" db="EMBL/GenBank/DDBJ databases">
        <title>Characterization of the phylogenetic diversity of five novel species belonging to the genus Bifidobacterium.</title>
        <authorList>
            <person name="Lugli G.A."/>
            <person name="Duranti S."/>
            <person name="Milani C."/>
        </authorList>
    </citation>
    <scope>NUCLEOTIDE SEQUENCE [LARGE SCALE GENOMIC DNA]</scope>
    <source>
        <strain evidence="4 5">2033B</strain>
    </source>
</reference>
<dbReference type="NCBIfam" id="NF033745">
    <property type="entry name" value="class_C_sortase"/>
    <property type="match status" value="1"/>
</dbReference>
<dbReference type="InterPro" id="IPR005754">
    <property type="entry name" value="Sortase"/>
</dbReference>
<accession>A0A430FP68</accession>
<name>A0A430FP68_9BIFI</name>
<feature type="transmembrane region" description="Helical" evidence="3">
    <location>
        <begin position="30"/>
        <end position="54"/>
    </location>
</feature>
<dbReference type="InterPro" id="IPR042002">
    <property type="entry name" value="Sortase_C"/>
</dbReference>
<dbReference type="GO" id="GO:0016787">
    <property type="term" value="F:hydrolase activity"/>
    <property type="evidence" value="ECO:0007669"/>
    <property type="project" value="UniProtKB-KW"/>
</dbReference>
<protein>
    <submittedName>
        <fullName evidence="4">Sortase</fullName>
    </submittedName>
</protein>
<dbReference type="OrthoDB" id="5242161at2"/>
<organism evidence="4 5">
    <name type="scientific">Bifidobacterium samirii</name>
    <dbReference type="NCBI Taxonomy" id="2306974"/>
    <lineage>
        <taxon>Bacteria</taxon>
        <taxon>Bacillati</taxon>
        <taxon>Actinomycetota</taxon>
        <taxon>Actinomycetes</taxon>
        <taxon>Bifidobacteriales</taxon>
        <taxon>Bifidobacteriaceae</taxon>
        <taxon>Bifidobacterium</taxon>
    </lineage>
</organism>
<evidence type="ECO:0000256" key="2">
    <source>
        <dbReference type="PIRSR" id="PIRSR605754-1"/>
    </source>
</evidence>
<keyword evidence="3" id="KW-0472">Membrane</keyword>
<dbReference type="AlphaFoldDB" id="A0A430FP68"/>
<feature type="active site" description="Acyl-thioester intermediate" evidence="2">
    <location>
        <position position="253"/>
    </location>
</feature>
<proteinExistence type="predicted"/>
<dbReference type="Pfam" id="PF04203">
    <property type="entry name" value="Sortase"/>
    <property type="match status" value="1"/>
</dbReference>
<evidence type="ECO:0000256" key="1">
    <source>
        <dbReference type="ARBA" id="ARBA00022801"/>
    </source>
</evidence>
<dbReference type="Gene3D" id="2.40.260.10">
    <property type="entry name" value="Sortase"/>
    <property type="match status" value="1"/>
</dbReference>
<dbReference type="NCBIfam" id="TIGR01076">
    <property type="entry name" value="sortase_fam"/>
    <property type="match status" value="1"/>
</dbReference>
<evidence type="ECO:0000313" key="4">
    <source>
        <dbReference type="EMBL" id="RSX54621.1"/>
    </source>
</evidence>
<keyword evidence="3" id="KW-0812">Transmembrane</keyword>
<keyword evidence="1" id="KW-0378">Hydrolase</keyword>
<sequence length="330" mass="35211">MLRTFVPQTFEQAIDVSDVARLRRRLRRNLAIMQTITAILLTTAIGVAAFPAILQFESSRDIAGTVATSAKEIAGWPRSETQDALDAAKAYNEELAAAGQPVLGEAVDPFAQMSGGTQTDDDSAAAKDDRYQSLLDAGGGVMATVKVPKQSINLPVYHGTSEAALASGAGHLYGTSLPVGGESTHSVITGHRGLVAALMFTRLDEVQVGDYFYIEVMGQTLGYEVDRISVIEPDDTDQLRIVDGEDRVTLMTCTPYGVNTHRLLVSGHRVAIPIPAPAPEDVHDGRTIGLAAGGGTLALGWAAALLRRRRRAGRLMRHAAFRPGWPQAKG</sequence>
<keyword evidence="5" id="KW-1185">Reference proteome</keyword>
<dbReference type="Proteomes" id="UP000287470">
    <property type="component" value="Unassembled WGS sequence"/>
</dbReference>